<dbReference type="GeneID" id="59352536"/>
<keyword evidence="2" id="KW-1185">Reference proteome</keyword>
<evidence type="ECO:0000313" key="2">
    <source>
        <dbReference type="Proteomes" id="UP000636479"/>
    </source>
</evidence>
<comment type="caution">
    <text evidence="1">The sequence shown here is derived from an EMBL/GenBank/DDBJ whole genome shotgun (WGS) entry which is preliminary data.</text>
</comment>
<proteinExistence type="predicted"/>
<protein>
    <submittedName>
        <fullName evidence="1">Uncharacterized protein</fullName>
    </submittedName>
</protein>
<dbReference type="Proteomes" id="UP000636479">
    <property type="component" value="Unassembled WGS sequence"/>
</dbReference>
<evidence type="ECO:0000313" key="1">
    <source>
        <dbReference type="EMBL" id="KAF7289847.1"/>
    </source>
</evidence>
<dbReference type="OrthoDB" id="3006226at2759"/>
<organism evidence="1 2">
    <name type="scientific">Mycena indigotica</name>
    <dbReference type="NCBI Taxonomy" id="2126181"/>
    <lineage>
        <taxon>Eukaryota</taxon>
        <taxon>Fungi</taxon>
        <taxon>Dikarya</taxon>
        <taxon>Basidiomycota</taxon>
        <taxon>Agaricomycotina</taxon>
        <taxon>Agaricomycetes</taxon>
        <taxon>Agaricomycetidae</taxon>
        <taxon>Agaricales</taxon>
        <taxon>Marasmiineae</taxon>
        <taxon>Mycenaceae</taxon>
        <taxon>Mycena</taxon>
    </lineage>
</organism>
<dbReference type="RefSeq" id="XP_037213576.1">
    <property type="nucleotide sequence ID" value="XM_037370020.1"/>
</dbReference>
<dbReference type="EMBL" id="JACAZF010000016">
    <property type="protein sequence ID" value="KAF7289847.1"/>
    <property type="molecule type" value="Genomic_DNA"/>
</dbReference>
<gene>
    <name evidence="1" type="ORF">MIND_01359100</name>
</gene>
<dbReference type="AlphaFoldDB" id="A0A8H6VQ08"/>
<sequence>MAHLSDINLISQHSKPMTETAQADHVPRKAGTFAVLTFDPIASVAHINDPEVTAACSKLTPKNYIVYVDEPNEYHGEESCFFVMSEEYEDPEKCIEPRMIIPIAPQSGEIGDEDHPSNREPLKTTTPFPFEDCFMSTFSRVVVRRSESDKHTVNDSKALCQLDEAEHRRLISFANEDDDDREELKDWRGCFPIDELARFTADFETWMFSHEPGTCSGRFDGEFVGLAFDMRVPVASLNYDLSSIDKFHDPIYYWMEIYQIHKAVEASIARKEAAERHSEDAFWEKQMALKETEESTTGSSLKKSWRVTVSPHRRRILRTASRGLNACRALLRRMMCLS</sequence>
<accession>A0A8H6VQ08</accession>
<reference evidence="1" key="1">
    <citation type="submission" date="2020-05" db="EMBL/GenBank/DDBJ databases">
        <title>Mycena genomes resolve the evolution of fungal bioluminescence.</title>
        <authorList>
            <person name="Tsai I.J."/>
        </authorList>
    </citation>
    <scope>NUCLEOTIDE SEQUENCE</scope>
    <source>
        <strain evidence="1">171206Taipei</strain>
    </source>
</reference>
<name>A0A8H6VQ08_9AGAR</name>